<reference evidence="7 8" key="1">
    <citation type="journal article" date="2012" name="J. Bacteriol.">
        <title>Draft Genome Sequence of Plant Growth-Promoting Rhizobium Mesorhizobium amorphae, Isolated from Zinc-Lead Mine Tailings.</title>
        <authorList>
            <person name="Hao X."/>
            <person name="Lin Y."/>
            <person name="Johnstone L."/>
            <person name="Baltrus D.A."/>
            <person name="Miller S.J."/>
            <person name="Wei G."/>
            <person name="Rensing C."/>
        </authorList>
    </citation>
    <scope>NUCLEOTIDE SEQUENCE [LARGE SCALE GENOMIC DNA]</scope>
    <source>
        <strain evidence="7 8">CCNWGS0123</strain>
    </source>
</reference>
<feature type="transmembrane region" description="Helical" evidence="5">
    <location>
        <begin position="128"/>
        <end position="154"/>
    </location>
</feature>
<evidence type="ECO:0000256" key="3">
    <source>
        <dbReference type="ARBA" id="ARBA00022989"/>
    </source>
</evidence>
<keyword evidence="8" id="KW-1185">Reference proteome</keyword>
<feature type="transmembrane region" description="Helical" evidence="5">
    <location>
        <begin position="234"/>
        <end position="255"/>
    </location>
</feature>
<gene>
    <name evidence="7" type="ORF">MEA186_00611</name>
</gene>
<dbReference type="KEGG" id="mamo:A6B35_31410"/>
<dbReference type="Pfam" id="PF04116">
    <property type="entry name" value="FA_hydroxylase"/>
    <property type="match status" value="1"/>
</dbReference>
<proteinExistence type="predicted"/>
<dbReference type="eggNOG" id="COG3000">
    <property type="taxonomic scope" value="Bacteria"/>
</dbReference>
<sequence length="337" mass="39335">MVTDTTKPEVTLPGKAIWNYRPNLPLEDKSIFNLRRGPLEGLMLIWHSWLPISDRLIVVGVSFLTWYYLSPTLETARTFSLDWVAAIYLRNLAMIVLLAGGMHLYLYTFKMQGDRLRYDARPFHKKNALFTFSSQFLDNVFWTIASGVTVWTAYEVLGLWCYANGYMPVLTFTAHPVWFVLWFVLLPLYGVFHFYWIHRVLHWGPLYNRFHSLHHRNVNVGPWSGMSMHPIEHLIYLTSIVIHFVLASHPIHFIFHLQSKVLLAVSSHAGYESVTAGEHSDSGLKVGDFFHQLHHRYFECNYGEPEVPCDKWFGTFHDGSEEATARTRVRTKEMRKR</sequence>
<evidence type="ECO:0000259" key="6">
    <source>
        <dbReference type="Pfam" id="PF04116"/>
    </source>
</evidence>
<feature type="transmembrane region" description="Helical" evidence="5">
    <location>
        <begin position="174"/>
        <end position="197"/>
    </location>
</feature>
<dbReference type="AlphaFoldDB" id="G6Y2I1"/>
<evidence type="ECO:0000313" key="8">
    <source>
        <dbReference type="Proteomes" id="UP000002949"/>
    </source>
</evidence>
<dbReference type="RefSeq" id="WP_006199506.1">
    <property type="nucleotide sequence ID" value="NZ_AGSN01000008.1"/>
</dbReference>
<evidence type="ECO:0000256" key="5">
    <source>
        <dbReference type="SAM" id="Phobius"/>
    </source>
</evidence>
<dbReference type="InterPro" id="IPR050307">
    <property type="entry name" value="Sterol_Desaturase_Related"/>
</dbReference>
<keyword evidence="3 5" id="KW-1133">Transmembrane helix</keyword>
<dbReference type="EMBL" id="AGSN01000008">
    <property type="protein sequence ID" value="EHH14031.1"/>
    <property type="molecule type" value="Genomic_DNA"/>
</dbReference>
<dbReference type="PANTHER" id="PTHR11863">
    <property type="entry name" value="STEROL DESATURASE"/>
    <property type="match status" value="1"/>
</dbReference>
<dbReference type="GO" id="GO:0008610">
    <property type="term" value="P:lipid biosynthetic process"/>
    <property type="evidence" value="ECO:0007669"/>
    <property type="project" value="InterPro"/>
</dbReference>
<dbReference type="InterPro" id="IPR006694">
    <property type="entry name" value="Fatty_acid_hydroxylase"/>
</dbReference>
<evidence type="ECO:0000313" key="7">
    <source>
        <dbReference type="EMBL" id="EHH14031.1"/>
    </source>
</evidence>
<dbReference type="GO" id="GO:0016491">
    <property type="term" value="F:oxidoreductase activity"/>
    <property type="evidence" value="ECO:0007669"/>
    <property type="project" value="InterPro"/>
</dbReference>
<comment type="subcellular location">
    <subcellularLocation>
        <location evidence="1">Membrane</location>
    </subcellularLocation>
</comment>
<dbReference type="Proteomes" id="UP000002949">
    <property type="component" value="Unassembled WGS sequence"/>
</dbReference>
<accession>G6Y2I1</accession>
<name>G6Y2I1_9HYPH</name>
<dbReference type="OrthoDB" id="9770329at2"/>
<dbReference type="GO" id="GO:0016020">
    <property type="term" value="C:membrane"/>
    <property type="evidence" value="ECO:0007669"/>
    <property type="project" value="UniProtKB-SubCell"/>
</dbReference>
<dbReference type="GO" id="GO:0005506">
    <property type="term" value="F:iron ion binding"/>
    <property type="evidence" value="ECO:0007669"/>
    <property type="project" value="InterPro"/>
</dbReference>
<protein>
    <submittedName>
        <fullName evidence="7">C-5 sterol desaturase</fullName>
    </submittedName>
</protein>
<evidence type="ECO:0000256" key="4">
    <source>
        <dbReference type="ARBA" id="ARBA00023136"/>
    </source>
</evidence>
<evidence type="ECO:0000256" key="1">
    <source>
        <dbReference type="ARBA" id="ARBA00004370"/>
    </source>
</evidence>
<feature type="domain" description="Fatty acid hydroxylase" evidence="6">
    <location>
        <begin position="184"/>
        <end position="315"/>
    </location>
</feature>
<feature type="transmembrane region" description="Helical" evidence="5">
    <location>
        <begin position="88"/>
        <end position="107"/>
    </location>
</feature>
<dbReference type="PATRIC" id="fig|1082933.3.peg.114"/>
<organism evidence="7 8">
    <name type="scientific">Mesorhizobium amorphae CCNWGS0123</name>
    <dbReference type="NCBI Taxonomy" id="1082933"/>
    <lineage>
        <taxon>Bacteria</taxon>
        <taxon>Pseudomonadati</taxon>
        <taxon>Pseudomonadota</taxon>
        <taxon>Alphaproteobacteria</taxon>
        <taxon>Hyphomicrobiales</taxon>
        <taxon>Phyllobacteriaceae</taxon>
        <taxon>Mesorhizobium</taxon>
    </lineage>
</organism>
<keyword evidence="4 5" id="KW-0472">Membrane</keyword>
<evidence type="ECO:0000256" key="2">
    <source>
        <dbReference type="ARBA" id="ARBA00022692"/>
    </source>
</evidence>
<keyword evidence="2 5" id="KW-0812">Transmembrane</keyword>